<dbReference type="STRING" id="1088869.GMO_24550"/>
<keyword evidence="2" id="KW-0808">Transferase</keyword>
<feature type="domain" description="Glyoxalase/fosfomycin resistance/dioxygenase" evidence="1">
    <location>
        <begin position="5"/>
        <end position="39"/>
    </location>
</feature>
<protein>
    <submittedName>
        <fullName evidence="2">Glutathione transferase</fullName>
    </submittedName>
</protein>
<keyword evidence="3" id="KW-1185">Reference proteome</keyword>
<dbReference type="PATRIC" id="fig|1088869.3.peg.2447"/>
<evidence type="ECO:0000259" key="1">
    <source>
        <dbReference type="Pfam" id="PF00903"/>
    </source>
</evidence>
<dbReference type="AlphaFoldDB" id="G6XL32"/>
<comment type="caution">
    <text evidence="2">The sequence shown here is derived from an EMBL/GenBank/DDBJ whole genome shotgun (WGS) entry which is preliminary data.</text>
</comment>
<evidence type="ECO:0000313" key="3">
    <source>
        <dbReference type="Proteomes" id="UP000004949"/>
    </source>
</evidence>
<organism evidence="2 3">
    <name type="scientific">Gluconobacter morbifer G707</name>
    <dbReference type="NCBI Taxonomy" id="1088869"/>
    <lineage>
        <taxon>Bacteria</taxon>
        <taxon>Pseudomonadati</taxon>
        <taxon>Pseudomonadota</taxon>
        <taxon>Alphaproteobacteria</taxon>
        <taxon>Acetobacterales</taxon>
        <taxon>Acetobacteraceae</taxon>
        <taxon>Gluconobacter</taxon>
    </lineage>
</organism>
<dbReference type="Gene3D" id="3.10.180.10">
    <property type="entry name" value="2,3-Dihydroxybiphenyl 1,2-Dioxygenase, domain 1"/>
    <property type="match status" value="1"/>
</dbReference>
<dbReference type="InterPro" id="IPR004360">
    <property type="entry name" value="Glyas_Fos-R_dOase_dom"/>
</dbReference>
<sequence length="46" mass="5058">MTVLGLNHITQAVADVQHSLAFYRDILGCRVRAIWAEGAYLKVGSL</sequence>
<dbReference type="Proteomes" id="UP000004949">
    <property type="component" value="Unassembled WGS sequence"/>
</dbReference>
<proteinExistence type="predicted"/>
<dbReference type="GO" id="GO:0016740">
    <property type="term" value="F:transferase activity"/>
    <property type="evidence" value="ECO:0007669"/>
    <property type="project" value="UniProtKB-KW"/>
</dbReference>
<gene>
    <name evidence="2" type="ORF">GMO_24550</name>
</gene>
<dbReference type="EMBL" id="AGQV01000010">
    <property type="protein sequence ID" value="EHH67460.1"/>
    <property type="molecule type" value="Genomic_DNA"/>
</dbReference>
<dbReference type="InterPro" id="IPR029068">
    <property type="entry name" value="Glyas_Bleomycin-R_OHBP_Dase"/>
</dbReference>
<dbReference type="Pfam" id="PF00903">
    <property type="entry name" value="Glyoxalase"/>
    <property type="match status" value="1"/>
</dbReference>
<accession>G6XL32</accession>
<name>G6XL32_9PROT</name>
<reference evidence="2 3" key="1">
    <citation type="submission" date="2011-10" db="EMBL/GenBank/DDBJ databases">
        <title>Genome sequence of Gluconobacter morbifer G707, isolated from Drosophila gut.</title>
        <authorList>
            <person name="Lee W.-J."/>
            <person name="Kim E.-K."/>
        </authorList>
    </citation>
    <scope>NUCLEOTIDE SEQUENCE [LARGE SCALE GENOMIC DNA]</scope>
    <source>
        <strain evidence="2 3">G707</strain>
    </source>
</reference>
<evidence type="ECO:0000313" key="2">
    <source>
        <dbReference type="EMBL" id="EHH67460.1"/>
    </source>
</evidence>
<dbReference type="SUPFAM" id="SSF54593">
    <property type="entry name" value="Glyoxalase/Bleomycin resistance protein/Dihydroxybiphenyl dioxygenase"/>
    <property type="match status" value="1"/>
</dbReference>